<reference evidence="2 3" key="1">
    <citation type="submission" date="2015-05" db="EMBL/GenBank/DDBJ databases">
        <title>Draft genome sequence of Lampropedia sp. CT6, isolated from the microbial mat of a hot water spring, located at Manikaran, India.</title>
        <authorList>
            <person name="Tripathi C."/>
            <person name="Rani P."/>
            <person name="Mahato N.K."/>
            <person name="Lal R."/>
        </authorList>
    </citation>
    <scope>NUCLEOTIDE SEQUENCE [LARGE SCALE GENOMIC DNA]</scope>
    <source>
        <strain evidence="2 3">CT6</strain>
    </source>
</reference>
<organism evidence="2 3">
    <name type="scientific">Lampropedia cohaerens</name>
    <dbReference type="NCBI Taxonomy" id="1610491"/>
    <lineage>
        <taxon>Bacteria</taxon>
        <taxon>Pseudomonadati</taxon>
        <taxon>Pseudomonadota</taxon>
        <taxon>Betaproteobacteria</taxon>
        <taxon>Burkholderiales</taxon>
        <taxon>Comamonadaceae</taxon>
        <taxon>Lampropedia</taxon>
    </lineage>
</organism>
<dbReference type="STRING" id="1610491.AAV94_03270"/>
<sequence length="210" mass="23155">MPSRTSGLASALFNQTQQRVIGLLFGQPSRSFYSAEVIATTHGGSGAIQRELARLAEAGLLTVERRGHQKHYRANPQSPIFEELCGIARKTMGFAEPLRMALQPLADRIQAAFIYGSVAKGQDTSQSDIDLLVLADDIGYADLFDLLEPLNTQWQRSINPSIYSTEQWRQRLLRGDAFASRVWQQPKIWVLGDAQAMAAEIGTLGEGPQP</sequence>
<name>A0A0U1Q1Y4_9BURK</name>
<dbReference type="Pfam" id="PF18765">
    <property type="entry name" value="Polbeta"/>
    <property type="match status" value="1"/>
</dbReference>
<dbReference type="InterPro" id="IPR041633">
    <property type="entry name" value="Polbeta"/>
</dbReference>
<accession>A0A0U1Q1Y4</accession>
<comment type="caution">
    <text evidence="2">The sequence shown here is derived from an EMBL/GenBank/DDBJ whole genome shotgun (WGS) entry which is preliminary data.</text>
</comment>
<dbReference type="InterPro" id="IPR036388">
    <property type="entry name" value="WH-like_DNA-bd_sf"/>
</dbReference>
<keyword evidence="3" id="KW-1185">Reference proteome</keyword>
<dbReference type="EMBL" id="LBNQ01000013">
    <property type="protein sequence ID" value="KKW68784.1"/>
    <property type="molecule type" value="Genomic_DNA"/>
</dbReference>
<protein>
    <submittedName>
        <fullName evidence="2">Transcriptional regulator</fullName>
    </submittedName>
</protein>
<evidence type="ECO:0000259" key="1">
    <source>
        <dbReference type="Pfam" id="PF18765"/>
    </source>
</evidence>
<dbReference type="PATRIC" id="fig|1610491.3.peg.702"/>
<evidence type="ECO:0000313" key="3">
    <source>
        <dbReference type="Proteomes" id="UP000050580"/>
    </source>
</evidence>
<dbReference type="CDD" id="cd05403">
    <property type="entry name" value="NT_KNTase_like"/>
    <property type="match status" value="1"/>
</dbReference>
<dbReference type="Gene3D" id="1.10.10.10">
    <property type="entry name" value="Winged helix-like DNA-binding domain superfamily/Winged helix DNA-binding domain"/>
    <property type="match status" value="1"/>
</dbReference>
<dbReference type="SUPFAM" id="SSF81301">
    <property type="entry name" value="Nucleotidyltransferase"/>
    <property type="match status" value="1"/>
</dbReference>
<dbReference type="Proteomes" id="UP000050580">
    <property type="component" value="Unassembled WGS sequence"/>
</dbReference>
<evidence type="ECO:0000313" key="2">
    <source>
        <dbReference type="EMBL" id="KKW68784.1"/>
    </source>
</evidence>
<dbReference type="OrthoDB" id="8223306at2"/>
<dbReference type="InterPro" id="IPR043519">
    <property type="entry name" value="NT_sf"/>
</dbReference>
<feature type="domain" description="Polymerase beta nucleotidyltransferase" evidence="1">
    <location>
        <begin position="107"/>
        <end position="153"/>
    </location>
</feature>
<gene>
    <name evidence="2" type="ORF">AAV94_03270</name>
</gene>
<proteinExistence type="predicted"/>
<dbReference type="AlphaFoldDB" id="A0A0U1Q1Y4"/>
<dbReference type="Gene3D" id="3.30.460.10">
    <property type="entry name" value="Beta Polymerase, domain 2"/>
    <property type="match status" value="1"/>
</dbReference>
<dbReference type="SUPFAM" id="SSF46785">
    <property type="entry name" value="Winged helix' DNA-binding domain"/>
    <property type="match status" value="1"/>
</dbReference>
<dbReference type="InterPro" id="IPR036390">
    <property type="entry name" value="WH_DNA-bd_sf"/>
</dbReference>
<dbReference type="RefSeq" id="WP_046740903.1">
    <property type="nucleotide sequence ID" value="NZ_LBNQ01000013.1"/>
</dbReference>